<proteinExistence type="inferred from homology"/>
<evidence type="ECO:0000313" key="2">
    <source>
        <dbReference type="EMBL" id="MBI2877771.1"/>
    </source>
</evidence>
<comment type="caution">
    <text evidence="2">The sequence shown here is derived from an EMBL/GenBank/DDBJ whole genome shotgun (WGS) entry which is preliminary data.</text>
</comment>
<comment type="similarity">
    <text evidence="1">Belongs to the type III secretion exporter family.</text>
</comment>
<protein>
    <submittedName>
        <fullName evidence="2">EscU/YscU/HrcU family type III secretion system export apparatus switch protein</fullName>
    </submittedName>
</protein>
<dbReference type="Proteomes" id="UP000769766">
    <property type="component" value="Unassembled WGS sequence"/>
</dbReference>
<dbReference type="AlphaFoldDB" id="A0A932CR57"/>
<organism evidence="2 3">
    <name type="scientific">Tectimicrobiota bacterium</name>
    <dbReference type="NCBI Taxonomy" id="2528274"/>
    <lineage>
        <taxon>Bacteria</taxon>
        <taxon>Pseudomonadati</taxon>
        <taxon>Nitrospinota/Tectimicrobiota group</taxon>
        <taxon>Candidatus Tectimicrobiota</taxon>
    </lineage>
</organism>
<accession>A0A932CR57</accession>
<dbReference type="EMBL" id="JACPRF010000394">
    <property type="protein sequence ID" value="MBI2877771.1"/>
    <property type="molecule type" value="Genomic_DNA"/>
</dbReference>
<evidence type="ECO:0000313" key="3">
    <source>
        <dbReference type="Proteomes" id="UP000769766"/>
    </source>
</evidence>
<dbReference type="GO" id="GO:0009306">
    <property type="term" value="P:protein secretion"/>
    <property type="evidence" value="ECO:0007669"/>
    <property type="project" value="InterPro"/>
</dbReference>
<name>A0A932CR57_UNCTE</name>
<dbReference type="Gene3D" id="3.40.1690.10">
    <property type="entry name" value="secretion proteins EscU"/>
    <property type="match status" value="1"/>
</dbReference>
<reference evidence="2" key="1">
    <citation type="submission" date="2020-07" db="EMBL/GenBank/DDBJ databases">
        <title>Huge and variable diversity of episymbiotic CPR bacteria and DPANN archaea in groundwater ecosystems.</title>
        <authorList>
            <person name="He C.Y."/>
            <person name="Keren R."/>
            <person name="Whittaker M."/>
            <person name="Farag I.F."/>
            <person name="Doudna J."/>
            <person name="Cate J.H.D."/>
            <person name="Banfield J.F."/>
        </authorList>
    </citation>
    <scope>NUCLEOTIDE SEQUENCE</scope>
    <source>
        <strain evidence="2">NC_groundwater_672_Ag_B-0.1um_62_36</strain>
    </source>
</reference>
<gene>
    <name evidence="2" type="ORF">HYY20_12930</name>
</gene>
<sequence length="97" mass="10882">MTDAPKPAKQKGAIALQYEPAQNAAPRVVAKGRGLMAERIIEIAQAHHIPIREDKELVELLSRLDLGQEIPPDLYRVVAEILVWVYRINQIVPRPPS</sequence>
<dbReference type="PANTHER" id="PTHR30531">
    <property type="entry name" value="FLAGELLAR BIOSYNTHETIC PROTEIN FLHB"/>
    <property type="match status" value="1"/>
</dbReference>
<dbReference type="InterPro" id="IPR006135">
    <property type="entry name" value="T3SS_substrate_exporter"/>
</dbReference>
<evidence type="ECO:0000256" key="1">
    <source>
        <dbReference type="ARBA" id="ARBA00010690"/>
    </source>
</evidence>
<dbReference type="InterPro" id="IPR029025">
    <property type="entry name" value="T3SS_substrate_exporter_C"/>
</dbReference>
<dbReference type="SUPFAM" id="SSF160544">
    <property type="entry name" value="EscU C-terminal domain-like"/>
    <property type="match status" value="1"/>
</dbReference>
<dbReference type="PANTHER" id="PTHR30531:SF12">
    <property type="entry name" value="FLAGELLAR BIOSYNTHETIC PROTEIN FLHB"/>
    <property type="match status" value="1"/>
</dbReference>
<dbReference type="Pfam" id="PF01312">
    <property type="entry name" value="Bac_export_2"/>
    <property type="match status" value="1"/>
</dbReference>
<dbReference type="GO" id="GO:0005886">
    <property type="term" value="C:plasma membrane"/>
    <property type="evidence" value="ECO:0007669"/>
    <property type="project" value="TreeGrafter"/>
</dbReference>